<keyword evidence="2" id="KW-0808">Transferase</keyword>
<keyword evidence="1" id="KW-0489">Methyltransferase</keyword>
<dbReference type="GO" id="GO:0008610">
    <property type="term" value="P:lipid biosynthetic process"/>
    <property type="evidence" value="ECO:0007669"/>
    <property type="project" value="InterPro"/>
</dbReference>
<dbReference type="GO" id="GO:0005886">
    <property type="term" value="C:plasma membrane"/>
    <property type="evidence" value="ECO:0007669"/>
    <property type="project" value="TreeGrafter"/>
</dbReference>
<dbReference type="EMBL" id="BARW01012379">
    <property type="protein sequence ID" value="GAI83537.1"/>
    <property type="molecule type" value="Genomic_DNA"/>
</dbReference>
<dbReference type="SUPFAM" id="SSF53335">
    <property type="entry name" value="S-adenosyl-L-methionine-dependent methyltransferases"/>
    <property type="match status" value="1"/>
</dbReference>
<dbReference type="GO" id="GO:0032259">
    <property type="term" value="P:methylation"/>
    <property type="evidence" value="ECO:0007669"/>
    <property type="project" value="UniProtKB-KW"/>
</dbReference>
<feature type="non-terminal residue" evidence="3">
    <location>
        <position position="1"/>
    </location>
</feature>
<name>X1RS37_9ZZZZ</name>
<comment type="caution">
    <text evidence="3">The sequence shown here is derived from an EMBL/GenBank/DDBJ whole genome shotgun (WGS) entry which is preliminary data.</text>
</comment>
<evidence type="ECO:0008006" key="4">
    <source>
        <dbReference type="Google" id="ProtNLM"/>
    </source>
</evidence>
<dbReference type="GO" id="GO:0071770">
    <property type="term" value="P:DIM/DIP cell wall layer assembly"/>
    <property type="evidence" value="ECO:0007669"/>
    <property type="project" value="TreeGrafter"/>
</dbReference>
<dbReference type="InterPro" id="IPR007072">
    <property type="entry name" value="RNMT_CmcI"/>
</dbReference>
<reference evidence="3" key="1">
    <citation type="journal article" date="2014" name="Front. Microbiol.">
        <title>High frequency of phylogenetically diverse reductive dehalogenase-homologous genes in deep subseafloor sedimentary metagenomes.</title>
        <authorList>
            <person name="Kawai M."/>
            <person name="Futagami T."/>
            <person name="Toyoda A."/>
            <person name="Takaki Y."/>
            <person name="Nishi S."/>
            <person name="Hori S."/>
            <person name="Arai W."/>
            <person name="Tsubouchi T."/>
            <person name="Morono Y."/>
            <person name="Uchiyama I."/>
            <person name="Ito T."/>
            <person name="Fujiyama A."/>
            <person name="Inagaki F."/>
            <person name="Takami H."/>
        </authorList>
    </citation>
    <scope>NUCLEOTIDE SEQUENCE</scope>
    <source>
        <strain evidence="3">Expedition CK06-06</strain>
    </source>
</reference>
<accession>X1RS37</accession>
<proteinExistence type="predicted"/>
<evidence type="ECO:0000256" key="1">
    <source>
        <dbReference type="ARBA" id="ARBA00022603"/>
    </source>
</evidence>
<evidence type="ECO:0000313" key="3">
    <source>
        <dbReference type="EMBL" id="GAI83537.1"/>
    </source>
</evidence>
<dbReference type="Gene3D" id="3.40.50.150">
    <property type="entry name" value="Vaccinia Virus protein VP39"/>
    <property type="match status" value="1"/>
</dbReference>
<evidence type="ECO:0000256" key="2">
    <source>
        <dbReference type="ARBA" id="ARBA00022679"/>
    </source>
</evidence>
<protein>
    <recommendedName>
        <fullName evidence="4">Rhamnosyl O-methyltransferase</fullName>
    </recommendedName>
</protein>
<organism evidence="3">
    <name type="scientific">marine sediment metagenome</name>
    <dbReference type="NCBI Taxonomy" id="412755"/>
    <lineage>
        <taxon>unclassified sequences</taxon>
        <taxon>metagenomes</taxon>
        <taxon>ecological metagenomes</taxon>
    </lineage>
</organism>
<gene>
    <name evidence="3" type="ORF">S12H4_23341</name>
</gene>
<dbReference type="PANTHER" id="PTHR40048:SF1">
    <property type="entry name" value="RHAMNOSYL O-METHYLTRANSFERASE"/>
    <property type="match status" value="1"/>
</dbReference>
<dbReference type="InterPro" id="IPR029063">
    <property type="entry name" value="SAM-dependent_MTases_sf"/>
</dbReference>
<dbReference type="PANTHER" id="PTHR40048">
    <property type="entry name" value="RHAMNOSYL O-METHYLTRANSFERASE"/>
    <property type="match status" value="1"/>
</dbReference>
<dbReference type="AlphaFoldDB" id="X1RS37"/>
<dbReference type="GO" id="GO:0008168">
    <property type="term" value="F:methyltransferase activity"/>
    <property type="evidence" value="ECO:0007669"/>
    <property type="project" value="UniProtKB-KW"/>
</dbReference>
<sequence>VEKVKSLVGNEDKIMVILDSDHSKQNVLNELRIYSKFVTKGSYLIVEDTNINGHPVYPEFGPGPMEAVDDFLKENKDFVVDKNKEKLILTFNPNGYLKKINI</sequence>
<dbReference type="Pfam" id="PF04989">
    <property type="entry name" value="RMNT_CmcI"/>
    <property type="match status" value="1"/>
</dbReference>